<comment type="caution">
    <text evidence="3">The sequence shown here is derived from an EMBL/GenBank/DDBJ whole genome shotgun (WGS) entry which is preliminary data.</text>
</comment>
<evidence type="ECO:0000313" key="3">
    <source>
        <dbReference type="EMBL" id="GAH26668.1"/>
    </source>
</evidence>
<dbReference type="Pfam" id="PF02899">
    <property type="entry name" value="Phage_int_SAM_1"/>
    <property type="match status" value="1"/>
</dbReference>
<dbReference type="GO" id="GO:0003677">
    <property type="term" value="F:DNA binding"/>
    <property type="evidence" value="ECO:0007669"/>
    <property type="project" value="UniProtKB-KW"/>
</dbReference>
<feature type="domain" description="Core-binding (CB)" evidence="2">
    <location>
        <begin position="1"/>
        <end position="83"/>
    </location>
</feature>
<sequence>MKDFIEYFIDYITIEKDASPRTIHKYRADLTRFQDYLKINLGLPGLNNIKLGHIRSYLYHLKESYSYRSSSLANKINIIKHFF</sequence>
<keyword evidence="1" id="KW-0238">DNA-binding</keyword>
<dbReference type="GO" id="GO:0015074">
    <property type="term" value="P:DNA integration"/>
    <property type="evidence" value="ECO:0007669"/>
    <property type="project" value="InterPro"/>
</dbReference>
<reference evidence="3" key="1">
    <citation type="journal article" date="2014" name="Front. Microbiol.">
        <title>High frequency of phylogenetically diverse reductive dehalogenase-homologous genes in deep subseafloor sedimentary metagenomes.</title>
        <authorList>
            <person name="Kawai M."/>
            <person name="Futagami T."/>
            <person name="Toyoda A."/>
            <person name="Takaki Y."/>
            <person name="Nishi S."/>
            <person name="Hori S."/>
            <person name="Arai W."/>
            <person name="Tsubouchi T."/>
            <person name="Morono Y."/>
            <person name="Uchiyama I."/>
            <person name="Ito T."/>
            <person name="Fujiyama A."/>
            <person name="Inagaki F."/>
            <person name="Takami H."/>
        </authorList>
    </citation>
    <scope>NUCLEOTIDE SEQUENCE</scope>
    <source>
        <strain evidence="3">Expedition CK06-06</strain>
    </source>
</reference>
<dbReference type="Gene3D" id="1.10.150.130">
    <property type="match status" value="1"/>
</dbReference>
<protein>
    <recommendedName>
        <fullName evidence="2">Core-binding (CB) domain-containing protein</fullName>
    </recommendedName>
</protein>
<dbReference type="AlphaFoldDB" id="X1G0W5"/>
<dbReference type="InterPro" id="IPR010998">
    <property type="entry name" value="Integrase_recombinase_N"/>
</dbReference>
<name>X1G0W5_9ZZZZ</name>
<dbReference type="EMBL" id="BART01040162">
    <property type="protein sequence ID" value="GAH26668.1"/>
    <property type="molecule type" value="Genomic_DNA"/>
</dbReference>
<feature type="non-terminal residue" evidence="3">
    <location>
        <position position="83"/>
    </location>
</feature>
<evidence type="ECO:0000259" key="2">
    <source>
        <dbReference type="PROSITE" id="PS51900"/>
    </source>
</evidence>
<gene>
    <name evidence="3" type="ORF">S01H4_65554</name>
</gene>
<dbReference type="PROSITE" id="PS51900">
    <property type="entry name" value="CB"/>
    <property type="match status" value="1"/>
</dbReference>
<organism evidence="3">
    <name type="scientific">marine sediment metagenome</name>
    <dbReference type="NCBI Taxonomy" id="412755"/>
    <lineage>
        <taxon>unclassified sequences</taxon>
        <taxon>metagenomes</taxon>
        <taxon>ecological metagenomes</taxon>
    </lineage>
</organism>
<evidence type="ECO:0000256" key="1">
    <source>
        <dbReference type="ARBA" id="ARBA00023125"/>
    </source>
</evidence>
<dbReference type="InterPro" id="IPR044068">
    <property type="entry name" value="CB"/>
</dbReference>
<proteinExistence type="predicted"/>
<accession>X1G0W5</accession>
<dbReference type="InterPro" id="IPR004107">
    <property type="entry name" value="Integrase_SAM-like_N"/>
</dbReference>
<dbReference type="SUPFAM" id="SSF47823">
    <property type="entry name" value="lambda integrase-like, N-terminal domain"/>
    <property type="match status" value="1"/>
</dbReference>